<keyword evidence="13 16" id="KW-1133">Transmembrane helix</keyword>
<keyword evidence="10" id="KW-0808">Transferase</keyword>
<dbReference type="InterPro" id="IPR013014">
    <property type="entry name" value="PTS_EIIC_2"/>
</dbReference>
<dbReference type="RefSeq" id="WP_207598705.1">
    <property type="nucleotide sequence ID" value="NZ_JAFNJU010000002.1"/>
</dbReference>
<evidence type="ECO:0000256" key="16">
    <source>
        <dbReference type="SAM" id="Phobius"/>
    </source>
</evidence>
<name>A0A939H4U6_9CLOT</name>
<dbReference type="EC" id="2.7.1.197" evidence="4"/>
<feature type="transmembrane region" description="Helical" evidence="16">
    <location>
        <begin position="162"/>
        <end position="183"/>
    </location>
</feature>
<dbReference type="GO" id="GO:0090563">
    <property type="term" value="F:protein-phosphocysteine-sugar phosphotransferase activity"/>
    <property type="evidence" value="ECO:0007669"/>
    <property type="project" value="TreeGrafter"/>
</dbReference>
<feature type="domain" description="PTS EIIC type-2" evidence="18">
    <location>
        <begin position="14"/>
        <end position="349"/>
    </location>
</feature>
<accession>A0A939H4U6</accession>
<comment type="catalytic activity">
    <reaction evidence="1">
        <text>D-mannitol(out) + N(pros)-phospho-L-histidyl-[protein] = D-mannitol 1-phosphate(in) + L-histidyl-[protein]</text>
        <dbReference type="Rhea" id="RHEA:33363"/>
        <dbReference type="Rhea" id="RHEA-COMP:9745"/>
        <dbReference type="Rhea" id="RHEA-COMP:9746"/>
        <dbReference type="ChEBI" id="CHEBI:16899"/>
        <dbReference type="ChEBI" id="CHEBI:29979"/>
        <dbReference type="ChEBI" id="CHEBI:61381"/>
        <dbReference type="ChEBI" id="CHEBI:64837"/>
        <dbReference type="EC" id="2.7.1.197"/>
    </reaction>
</comment>
<keyword evidence="12 16" id="KW-0812">Transmembrane</keyword>
<evidence type="ECO:0000256" key="12">
    <source>
        <dbReference type="ARBA" id="ARBA00022692"/>
    </source>
</evidence>
<dbReference type="EMBL" id="JAFNJU010000002">
    <property type="protein sequence ID" value="MBO1264189.1"/>
    <property type="molecule type" value="Genomic_DNA"/>
</dbReference>
<dbReference type="InterPro" id="IPR050893">
    <property type="entry name" value="Sugar_PTS"/>
</dbReference>
<feature type="domain" description="PTS EIIB type-2" evidence="17">
    <location>
        <begin position="378"/>
        <end position="470"/>
    </location>
</feature>
<dbReference type="FunFam" id="3.40.50.2300:FF:000047">
    <property type="entry name" value="PTS system mannitol-specific transporter subunit IICBA"/>
    <property type="match status" value="1"/>
</dbReference>
<feature type="transmembrane region" description="Helical" evidence="16">
    <location>
        <begin position="270"/>
        <end position="294"/>
    </location>
</feature>
<dbReference type="CDD" id="cd05567">
    <property type="entry name" value="PTS_IIB_mannitol"/>
    <property type="match status" value="1"/>
</dbReference>
<evidence type="ECO:0000256" key="7">
    <source>
        <dbReference type="ARBA" id="ARBA00022475"/>
    </source>
</evidence>
<keyword evidence="11" id="KW-0598">Phosphotransferase system</keyword>
<feature type="transmembrane region" description="Helical" evidence="16">
    <location>
        <begin position="57"/>
        <end position="75"/>
    </location>
</feature>
<sequence length="470" mass="49672">MEKKSGTKAGIQKFGAYLSGMVMPNIGAFIAWGLITALFIPTGWWPNERLAEMVGPMINYLLPLLIAYSGGKLVYDHRGGVVGAAATMGVIVGTSIPMFLGAMIMGPLSAFLIKKIDGLFEGKVKSGFEMLVNNFTAGILATVLAIFAYYVFGPIVETLNNFLASGVDAIINLGVLPLVHLFVEPAKVLFLNNAINHGIFTPLGAQQAAEAGKSIIFMLESNPGPGLGILLAYMFFGKGLSKASASSAAVIHFLGGIHEIYFPYILMKPILIVAAMAGGAAGTLTFSLLNIGLNAAPSPGSIFAYIAMTPKGDFFGMFLGIIVAAAVSFVIASAILKASKQDEGDLDSAVSKMEEMKGKESSVRSTLTTSAKNYKDVHKIIFACDAGMGSSAMGASILKKKVKEAGIEDVDVTNLAINNLPSDVDLVVTHKDLTERAHKMVPGAIHVSVDNFLGTTKYDDIVEDLKKSKM</sequence>
<dbReference type="PANTHER" id="PTHR30181">
    <property type="entry name" value="MANNITOL PERMEASE IIC COMPONENT"/>
    <property type="match status" value="1"/>
</dbReference>
<protein>
    <recommendedName>
        <fullName evidence="5">PTS system mannitol-specific EIICB component</fullName>
        <ecNumber evidence="4">2.7.1.197</ecNumber>
    </recommendedName>
    <alternativeName>
        <fullName evidence="15">EIICB-Mtl</fullName>
    </alternativeName>
</protein>
<dbReference type="NCBIfam" id="TIGR00851">
    <property type="entry name" value="mtlA"/>
    <property type="match status" value="1"/>
</dbReference>
<comment type="caution">
    <text evidence="19">The sequence shown here is derived from an EMBL/GenBank/DDBJ whole genome shotgun (WGS) entry which is preliminary data.</text>
</comment>
<dbReference type="Pfam" id="PF02378">
    <property type="entry name" value="PTS_EIIC"/>
    <property type="match status" value="1"/>
</dbReference>
<dbReference type="InterPro" id="IPR003501">
    <property type="entry name" value="PTS_EIIB_2/3"/>
</dbReference>
<evidence type="ECO:0000256" key="3">
    <source>
        <dbReference type="ARBA" id="ARBA00004651"/>
    </source>
</evidence>
<feature type="transmembrane region" description="Helical" evidence="16">
    <location>
        <begin position="134"/>
        <end position="156"/>
    </location>
</feature>
<keyword evidence="8" id="KW-0597">Phosphoprotein</keyword>
<evidence type="ECO:0000259" key="17">
    <source>
        <dbReference type="PROSITE" id="PS51099"/>
    </source>
</evidence>
<dbReference type="NCBIfam" id="NF011663">
    <property type="entry name" value="PRK15083.1"/>
    <property type="match status" value="1"/>
</dbReference>
<dbReference type="GO" id="GO:0009401">
    <property type="term" value="P:phosphoenolpyruvate-dependent sugar phosphotransferase system"/>
    <property type="evidence" value="ECO:0007669"/>
    <property type="project" value="UniProtKB-KW"/>
</dbReference>
<evidence type="ECO:0000256" key="10">
    <source>
        <dbReference type="ARBA" id="ARBA00022679"/>
    </source>
</evidence>
<dbReference type="SUPFAM" id="SSF52794">
    <property type="entry name" value="PTS system IIB component-like"/>
    <property type="match status" value="1"/>
</dbReference>
<dbReference type="PROSITE" id="PS51099">
    <property type="entry name" value="PTS_EIIB_TYPE_2"/>
    <property type="match status" value="1"/>
</dbReference>
<evidence type="ECO:0000256" key="15">
    <source>
        <dbReference type="ARBA" id="ARBA00033349"/>
    </source>
</evidence>
<keyword evidence="9" id="KW-0762">Sugar transport</keyword>
<dbReference type="Pfam" id="PF02302">
    <property type="entry name" value="PTS_IIB"/>
    <property type="match status" value="1"/>
</dbReference>
<evidence type="ECO:0000313" key="20">
    <source>
        <dbReference type="Proteomes" id="UP000664218"/>
    </source>
</evidence>
<organism evidence="19 20">
    <name type="scientific">Proteiniclasticum aestuarii</name>
    <dbReference type="NCBI Taxonomy" id="2817862"/>
    <lineage>
        <taxon>Bacteria</taxon>
        <taxon>Bacillati</taxon>
        <taxon>Bacillota</taxon>
        <taxon>Clostridia</taxon>
        <taxon>Eubacteriales</taxon>
        <taxon>Clostridiaceae</taxon>
        <taxon>Proteiniclasticum</taxon>
    </lineage>
</organism>
<evidence type="ECO:0000256" key="9">
    <source>
        <dbReference type="ARBA" id="ARBA00022597"/>
    </source>
</evidence>
<dbReference type="GO" id="GO:0022872">
    <property type="term" value="F:protein-N(PI)-phosphohistidine-mannitol phosphotransferase system transmembrane transporter activity"/>
    <property type="evidence" value="ECO:0007669"/>
    <property type="project" value="InterPro"/>
</dbReference>
<reference evidence="19" key="1">
    <citation type="submission" date="2021-03" db="EMBL/GenBank/DDBJ databases">
        <title>Proteiniclasticum marinus sp. nov., isolated from tidal flat sediment.</title>
        <authorList>
            <person name="Namirimu T."/>
            <person name="Yang J.-A."/>
            <person name="Yang S.-H."/>
            <person name="Kim Y.-J."/>
            <person name="Kwon K.K."/>
        </authorList>
    </citation>
    <scope>NUCLEOTIDE SEQUENCE</scope>
    <source>
        <strain evidence="19">SCR006</strain>
    </source>
</reference>
<evidence type="ECO:0000259" key="18">
    <source>
        <dbReference type="PROSITE" id="PS51104"/>
    </source>
</evidence>
<evidence type="ECO:0000256" key="4">
    <source>
        <dbReference type="ARBA" id="ARBA00011909"/>
    </source>
</evidence>
<keyword evidence="20" id="KW-1185">Reference proteome</keyword>
<evidence type="ECO:0000256" key="8">
    <source>
        <dbReference type="ARBA" id="ARBA00022553"/>
    </source>
</evidence>
<dbReference type="Gene3D" id="3.40.50.2300">
    <property type="match status" value="1"/>
</dbReference>
<comment type="subcellular location">
    <subcellularLocation>
        <location evidence="3">Cell membrane</location>
        <topology evidence="3">Multi-pass membrane protein</topology>
    </subcellularLocation>
</comment>
<dbReference type="Proteomes" id="UP000664218">
    <property type="component" value="Unassembled WGS sequence"/>
</dbReference>
<dbReference type="InterPro" id="IPR004718">
    <property type="entry name" value="PTS_IIC_mtl"/>
</dbReference>
<keyword evidence="7" id="KW-1003">Cell membrane</keyword>
<evidence type="ECO:0000256" key="14">
    <source>
        <dbReference type="ARBA" id="ARBA00023136"/>
    </source>
</evidence>
<dbReference type="InterPro" id="IPR013011">
    <property type="entry name" value="PTS_EIIB_2"/>
</dbReference>
<keyword evidence="14 16" id="KW-0472">Membrane</keyword>
<feature type="transmembrane region" description="Helical" evidence="16">
    <location>
        <begin position="314"/>
        <end position="336"/>
    </location>
</feature>
<evidence type="ECO:0000256" key="13">
    <source>
        <dbReference type="ARBA" id="ARBA00022989"/>
    </source>
</evidence>
<keyword evidence="6" id="KW-0813">Transport</keyword>
<evidence type="ECO:0000256" key="6">
    <source>
        <dbReference type="ARBA" id="ARBA00022448"/>
    </source>
</evidence>
<proteinExistence type="predicted"/>
<dbReference type="InterPro" id="IPR003352">
    <property type="entry name" value="PTS_EIIC"/>
</dbReference>
<evidence type="ECO:0000256" key="11">
    <source>
        <dbReference type="ARBA" id="ARBA00022683"/>
    </source>
</evidence>
<dbReference type="AlphaFoldDB" id="A0A939H4U6"/>
<feature type="transmembrane region" description="Helical" evidence="16">
    <location>
        <begin position="26"/>
        <end position="45"/>
    </location>
</feature>
<dbReference type="PANTHER" id="PTHR30181:SF2">
    <property type="entry name" value="PTS SYSTEM MANNITOL-SPECIFIC EIICBA COMPONENT"/>
    <property type="match status" value="1"/>
</dbReference>
<comment type="function">
    <text evidence="2">The phosphoenolpyruvate-dependent sugar phosphotransferase system (sugar PTS), a major carbohydrate active transport system, catalyzes the phosphorylation of incoming sugar substrates concomitantly with their translocation across the cell membrane. The enzyme II CmtAB PTS system is involved in D-mannitol transport.</text>
</comment>
<evidence type="ECO:0000256" key="1">
    <source>
        <dbReference type="ARBA" id="ARBA00001655"/>
    </source>
</evidence>
<gene>
    <name evidence="19" type="ORF">J3A84_03910</name>
</gene>
<evidence type="ECO:0000256" key="5">
    <source>
        <dbReference type="ARBA" id="ARBA00021825"/>
    </source>
</evidence>
<dbReference type="InterPro" id="IPR029503">
    <property type="entry name" value="PTS_EIIB_mannitol"/>
</dbReference>
<feature type="transmembrane region" description="Helical" evidence="16">
    <location>
        <begin position="81"/>
        <end position="113"/>
    </location>
</feature>
<dbReference type="GO" id="GO:0005886">
    <property type="term" value="C:plasma membrane"/>
    <property type="evidence" value="ECO:0007669"/>
    <property type="project" value="UniProtKB-SubCell"/>
</dbReference>
<evidence type="ECO:0000256" key="2">
    <source>
        <dbReference type="ARBA" id="ARBA00002434"/>
    </source>
</evidence>
<evidence type="ECO:0000313" key="19">
    <source>
        <dbReference type="EMBL" id="MBO1264189.1"/>
    </source>
</evidence>
<dbReference type="InterPro" id="IPR036095">
    <property type="entry name" value="PTS_EIIB-like_sf"/>
</dbReference>
<dbReference type="PROSITE" id="PS51104">
    <property type="entry name" value="PTS_EIIC_TYPE_2"/>
    <property type="match status" value="1"/>
</dbReference>